<name>A0A7J0EXR0_9ERIC</name>
<dbReference type="Pfam" id="PF07734">
    <property type="entry name" value="FBA_1"/>
    <property type="match status" value="1"/>
</dbReference>
<evidence type="ECO:0000313" key="2">
    <source>
        <dbReference type="EMBL" id="GFY91244.1"/>
    </source>
</evidence>
<evidence type="ECO:0000259" key="1">
    <source>
        <dbReference type="Pfam" id="PF07734"/>
    </source>
</evidence>
<dbReference type="NCBIfam" id="TIGR01640">
    <property type="entry name" value="F_box_assoc_1"/>
    <property type="match status" value="1"/>
</dbReference>
<dbReference type="AlphaFoldDB" id="A0A7J0EXR0"/>
<organism evidence="2 3">
    <name type="scientific">Actinidia rufa</name>
    <dbReference type="NCBI Taxonomy" id="165716"/>
    <lineage>
        <taxon>Eukaryota</taxon>
        <taxon>Viridiplantae</taxon>
        <taxon>Streptophyta</taxon>
        <taxon>Embryophyta</taxon>
        <taxon>Tracheophyta</taxon>
        <taxon>Spermatophyta</taxon>
        <taxon>Magnoliopsida</taxon>
        <taxon>eudicotyledons</taxon>
        <taxon>Gunneridae</taxon>
        <taxon>Pentapetalae</taxon>
        <taxon>asterids</taxon>
        <taxon>Ericales</taxon>
        <taxon>Actinidiaceae</taxon>
        <taxon>Actinidia</taxon>
    </lineage>
</organism>
<reference evidence="2 3" key="1">
    <citation type="submission" date="2019-07" db="EMBL/GenBank/DDBJ databases">
        <title>De Novo Assembly of kiwifruit Actinidia rufa.</title>
        <authorList>
            <person name="Sugita-Konishi S."/>
            <person name="Sato K."/>
            <person name="Mori E."/>
            <person name="Abe Y."/>
            <person name="Kisaki G."/>
            <person name="Hamano K."/>
            <person name="Suezawa K."/>
            <person name="Otani M."/>
            <person name="Fukuda T."/>
            <person name="Manabe T."/>
            <person name="Gomi K."/>
            <person name="Tabuchi M."/>
            <person name="Akimitsu K."/>
            <person name="Kataoka I."/>
        </authorList>
    </citation>
    <scope>NUCLEOTIDE SEQUENCE [LARGE SCALE GENOMIC DNA]</scope>
    <source>
        <strain evidence="3">cv. Fuchu</strain>
    </source>
</reference>
<dbReference type="PANTHER" id="PTHR31672:SF13">
    <property type="entry name" value="F-BOX PROTEIN CPR30-LIKE"/>
    <property type="match status" value="1"/>
</dbReference>
<comment type="caution">
    <text evidence="2">The sequence shown here is derived from an EMBL/GenBank/DDBJ whole genome shotgun (WGS) entry which is preliminary data.</text>
</comment>
<dbReference type="OrthoDB" id="591557at2759"/>
<dbReference type="PANTHER" id="PTHR31672">
    <property type="entry name" value="BNACNNG10540D PROTEIN"/>
    <property type="match status" value="1"/>
</dbReference>
<feature type="domain" description="F-box associated beta-propeller type 1" evidence="1">
    <location>
        <begin position="83"/>
        <end position="195"/>
    </location>
</feature>
<evidence type="ECO:0000313" key="3">
    <source>
        <dbReference type="Proteomes" id="UP000585474"/>
    </source>
</evidence>
<proteinExistence type="predicted"/>
<dbReference type="InterPro" id="IPR050796">
    <property type="entry name" value="SCF_F-box_component"/>
</dbReference>
<protein>
    <recommendedName>
        <fullName evidence="1">F-box associated beta-propeller type 1 domain-containing protein</fullName>
    </recommendedName>
</protein>
<keyword evidence="3" id="KW-1185">Reference proteome</keyword>
<gene>
    <name evidence="2" type="ORF">Acr_07g0014400</name>
</gene>
<dbReference type="InterPro" id="IPR006527">
    <property type="entry name" value="F-box-assoc_dom_typ1"/>
</dbReference>
<dbReference type="EMBL" id="BJWL01000007">
    <property type="protein sequence ID" value="GFY91244.1"/>
    <property type="molecule type" value="Genomic_DNA"/>
</dbReference>
<accession>A0A7J0EXR0</accession>
<dbReference type="Proteomes" id="UP000585474">
    <property type="component" value="Unassembled WGS sequence"/>
</dbReference>
<sequence length="195" mass="21987">MMHLNRAIEDPNLNNCRALLNTFPLQFMNYESTDDDDDAIVVHDFPLKSFQTDLSKLKLIPQSAPRNYQSPVIVLLDRCRVPDIRVEVFTLKTNTWRVIQGFKNIHGIYGPGAFMNGALHWLVSPPEGTPAIVSFDLATEILFQEVLPPPCQGFVDFTIQSVGVSGGYLSVLGGDNARMEIWVMKEYGVRESWTK</sequence>
<dbReference type="InterPro" id="IPR017451">
    <property type="entry name" value="F-box-assoc_interact_dom"/>
</dbReference>